<dbReference type="AlphaFoldDB" id="A0A7J6AFB1"/>
<dbReference type="Proteomes" id="UP000593565">
    <property type="component" value="Unassembled WGS sequence"/>
</dbReference>
<protein>
    <submittedName>
        <fullName evidence="2">Uncharacterized protein</fullName>
    </submittedName>
</protein>
<evidence type="ECO:0000256" key="1">
    <source>
        <dbReference type="SAM" id="MobiDB-lite"/>
    </source>
</evidence>
<evidence type="ECO:0000313" key="2">
    <source>
        <dbReference type="EMBL" id="KAF4080707.1"/>
    </source>
</evidence>
<sequence>MSILENKTRTKTKGHGEPGAYPWEHRAQGGGHPGQGACPSQGTITHSRFTCISLCSLVFCQEMLNSHGSAFCPGNQRSWDKIHFSPVGIKLYLRI</sequence>
<reference evidence="2 3" key="1">
    <citation type="submission" date="2020-02" db="EMBL/GenBank/DDBJ databases">
        <title>A chromosome-scale genome assembly of the black bullhead catfish (Ameiurus melas).</title>
        <authorList>
            <person name="Wen M."/>
            <person name="Zham M."/>
            <person name="Cabau C."/>
            <person name="Klopp C."/>
            <person name="Donnadieu C."/>
            <person name="Roques C."/>
            <person name="Bouchez O."/>
            <person name="Lampietro C."/>
            <person name="Jouanno E."/>
            <person name="Herpin A."/>
            <person name="Louis A."/>
            <person name="Berthelot C."/>
            <person name="Parey E."/>
            <person name="Roest-Crollius H."/>
            <person name="Braasch I."/>
            <person name="Postlethwait J."/>
            <person name="Robinson-Rechavi M."/>
            <person name="Echchiki A."/>
            <person name="Begum T."/>
            <person name="Montfort J."/>
            <person name="Schartl M."/>
            <person name="Bobe J."/>
            <person name="Guiguen Y."/>
        </authorList>
    </citation>
    <scope>NUCLEOTIDE SEQUENCE [LARGE SCALE GENOMIC DNA]</scope>
    <source>
        <strain evidence="2">M_S1</strain>
        <tissue evidence="2">Blood</tissue>
    </source>
</reference>
<comment type="caution">
    <text evidence="2">The sequence shown here is derived from an EMBL/GenBank/DDBJ whole genome shotgun (WGS) entry which is preliminary data.</text>
</comment>
<organism evidence="2 3">
    <name type="scientific">Ameiurus melas</name>
    <name type="common">Black bullhead</name>
    <name type="synonym">Silurus melas</name>
    <dbReference type="NCBI Taxonomy" id="219545"/>
    <lineage>
        <taxon>Eukaryota</taxon>
        <taxon>Metazoa</taxon>
        <taxon>Chordata</taxon>
        <taxon>Craniata</taxon>
        <taxon>Vertebrata</taxon>
        <taxon>Euteleostomi</taxon>
        <taxon>Actinopterygii</taxon>
        <taxon>Neopterygii</taxon>
        <taxon>Teleostei</taxon>
        <taxon>Ostariophysi</taxon>
        <taxon>Siluriformes</taxon>
        <taxon>Ictaluridae</taxon>
        <taxon>Ameiurus</taxon>
    </lineage>
</organism>
<keyword evidence="3" id="KW-1185">Reference proteome</keyword>
<evidence type="ECO:0000313" key="3">
    <source>
        <dbReference type="Proteomes" id="UP000593565"/>
    </source>
</evidence>
<gene>
    <name evidence="2" type="ORF">AMELA_G00174390</name>
</gene>
<feature type="region of interest" description="Disordered" evidence="1">
    <location>
        <begin position="1"/>
        <end position="39"/>
    </location>
</feature>
<proteinExistence type="predicted"/>
<dbReference type="EMBL" id="JAAGNN010000014">
    <property type="protein sequence ID" value="KAF4080707.1"/>
    <property type="molecule type" value="Genomic_DNA"/>
</dbReference>
<name>A0A7J6AFB1_AMEME</name>
<accession>A0A7J6AFB1</accession>